<proteinExistence type="inferred from homology"/>
<reference evidence="4 5" key="1">
    <citation type="submission" date="2024-04" db="EMBL/GenBank/DDBJ databases">
        <title>Genome assembly C_amara_ONT_v2.</title>
        <authorList>
            <person name="Yant L."/>
            <person name="Moore C."/>
            <person name="Slenker M."/>
        </authorList>
    </citation>
    <scope>NUCLEOTIDE SEQUENCE [LARGE SCALE GENOMIC DNA]</scope>
    <source>
        <tissue evidence="4">Leaf</tissue>
    </source>
</reference>
<evidence type="ECO:0000313" key="4">
    <source>
        <dbReference type="EMBL" id="KAL1188706.1"/>
    </source>
</evidence>
<dbReference type="PANTHER" id="PTHR47955:SF15">
    <property type="entry name" value="CYTOCHROME P450 71A2-LIKE"/>
    <property type="match status" value="1"/>
</dbReference>
<dbReference type="InterPro" id="IPR036396">
    <property type="entry name" value="Cyt_P450_sf"/>
</dbReference>
<keyword evidence="2" id="KW-0479">Metal-binding</keyword>
<comment type="similarity">
    <text evidence="1">Belongs to the cytochrome P450 family.</text>
</comment>
<dbReference type="GO" id="GO:0046872">
    <property type="term" value="F:metal ion binding"/>
    <property type="evidence" value="ECO:0007669"/>
    <property type="project" value="UniProtKB-KW"/>
</dbReference>
<dbReference type="Gene3D" id="1.10.630.10">
    <property type="entry name" value="Cytochrome P450"/>
    <property type="match status" value="1"/>
</dbReference>
<evidence type="ECO:0000313" key="5">
    <source>
        <dbReference type="Proteomes" id="UP001558713"/>
    </source>
</evidence>
<organism evidence="4 5">
    <name type="scientific">Cardamine amara subsp. amara</name>
    <dbReference type="NCBI Taxonomy" id="228776"/>
    <lineage>
        <taxon>Eukaryota</taxon>
        <taxon>Viridiplantae</taxon>
        <taxon>Streptophyta</taxon>
        <taxon>Embryophyta</taxon>
        <taxon>Tracheophyta</taxon>
        <taxon>Spermatophyta</taxon>
        <taxon>Magnoliopsida</taxon>
        <taxon>eudicotyledons</taxon>
        <taxon>Gunneridae</taxon>
        <taxon>Pentapetalae</taxon>
        <taxon>rosids</taxon>
        <taxon>malvids</taxon>
        <taxon>Brassicales</taxon>
        <taxon>Brassicaceae</taxon>
        <taxon>Cardamineae</taxon>
        <taxon>Cardamine</taxon>
    </lineage>
</organism>
<comment type="caution">
    <text evidence="4">The sequence shown here is derived from an EMBL/GenBank/DDBJ whole genome shotgun (WGS) entry which is preliminary data.</text>
</comment>
<keyword evidence="3" id="KW-0408">Iron</keyword>
<dbReference type="Pfam" id="PF00067">
    <property type="entry name" value="p450"/>
    <property type="match status" value="1"/>
</dbReference>
<name>A0ABD0Z3Z9_CARAN</name>
<gene>
    <name evidence="4" type="ORF">V5N11_020624</name>
</gene>
<dbReference type="PANTHER" id="PTHR47955">
    <property type="entry name" value="CYTOCHROME P450 FAMILY 71 PROTEIN"/>
    <property type="match status" value="1"/>
</dbReference>
<dbReference type="SUPFAM" id="SSF48264">
    <property type="entry name" value="Cytochrome P450"/>
    <property type="match status" value="1"/>
</dbReference>
<keyword evidence="5" id="KW-1185">Reference proteome</keyword>
<dbReference type="EMBL" id="JBANAX010000914">
    <property type="protein sequence ID" value="KAL1188706.1"/>
    <property type="molecule type" value="Genomic_DNA"/>
</dbReference>
<dbReference type="AlphaFoldDB" id="A0ABD0Z3Z9"/>
<evidence type="ECO:0000256" key="1">
    <source>
        <dbReference type="ARBA" id="ARBA00010617"/>
    </source>
</evidence>
<protein>
    <submittedName>
        <fullName evidence="4">Cytochrome P450 71A23</fullName>
    </submittedName>
</protein>
<sequence>MLLYFGSIPVIVASTADAAREVLKMHDRELASRPRSKIYEKLLYNGRNTASVSYGEYWRQLKSVSVLPSYLLQSNKMICSFRDIREEVT</sequence>
<dbReference type="Proteomes" id="UP001558713">
    <property type="component" value="Unassembled WGS sequence"/>
</dbReference>
<accession>A0ABD0Z3Z9</accession>
<evidence type="ECO:0000256" key="3">
    <source>
        <dbReference type="ARBA" id="ARBA00023004"/>
    </source>
</evidence>
<evidence type="ECO:0000256" key="2">
    <source>
        <dbReference type="ARBA" id="ARBA00022723"/>
    </source>
</evidence>
<dbReference type="InterPro" id="IPR001128">
    <property type="entry name" value="Cyt_P450"/>
</dbReference>